<feature type="domain" description="Flagellar hook protein FlgE/F/G-like D1" evidence="3">
    <location>
        <begin position="103"/>
        <end position="163"/>
    </location>
</feature>
<dbReference type="NCBIfam" id="TIGR03506">
    <property type="entry name" value="FlgEFG_subfam"/>
    <property type="match status" value="1"/>
</dbReference>
<proteinExistence type="inferred from homology"/>
<evidence type="ECO:0000259" key="3">
    <source>
        <dbReference type="Pfam" id="PF22692"/>
    </source>
</evidence>
<dbReference type="EMBL" id="UINC01024263">
    <property type="protein sequence ID" value="SVA97569.1"/>
    <property type="molecule type" value="Genomic_DNA"/>
</dbReference>
<dbReference type="InterPro" id="IPR037925">
    <property type="entry name" value="FlgE/F/G-like"/>
</dbReference>
<dbReference type="PANTHER" id="PTHR30435:SF19">
    <property type="entry name" value="FLAGELLAR BASAL-BODY ROD PROTEIN FLGG"/>
    <property type="match status" value="1"/>
</dbReference>
<dbReference type="InterPro" id="IPR053967">
    <property type="entry name" value="LlgE_F_G-like_D1"/>
</dbReference>
<evidence type="ECO:0000259" key="2">
    <source>
        <dbReference type="Pfam" id="PF06429"/>
    </source>
</evidence>
<dbReference type="Pfam" id="PF06429">
    <property type="entry name" value="Flg_bbr_C"/>
    <property type="match status" value="1"/>
</dbReference>
<dbReference type="GO" id="GO:0009288">
    <property type="term" value="C:bacterial-type flagellum"/>
    <property type="evidence" value="ECO:0007669"/>
    <property type="project" value="TreeGrafter"/>
</dbReference>
<dbReference type="InterPro" id="IPR020013">
    <property type="entry name" value="Flagellar_FlgE/F/G"/>
</dbReference>
<sequence>MNVSLYQAAAAMDASSRWQEAVSENLAEISRPGFKKHDISFSSMVAGKMEKPVESIVKSANAAGDEVESIVLGEKPFQLPKPKLTTSFTQGPIQSTQVKTDIALVGDGFLQVQDQQGNTFFTKDGELKLTTTGELVTKEGYSTGLQLNDPNQLGTLVIAKNGTASQAGEQIGQLQLVAFNDPTKLTRISGAYYRADDPNDPGTPVENLTPKDKGYTQVEHGFLEQSNSSSLSEMTNLIRSLRHFEANQQVIRAHDQRLGQAIQALTNTQ</sequence>
<evidence type="ECO:0000256" key="1">
    <source>
        <dbReference type="ARBA" id="ARBA00009677"/>
    </source>
</evidence>
<feature type="domain" description="Flagellar basal-body/hook protein C-terminal" evidence="2">
    <location>
        <begin position="221"/>
        <end position="263"/>
    </location>
</feature>
<protein>
    <submittedName>
        <fullName evidence="4">Uncharacterized protein</fullName>
    </submittedName>
</protein>
<gene>
    <name evidence="4" type="ORF">METZ01_LOCUS150423</name>
</gene>
<dbReference type="Pfam" id="PF22692">
    <property type="entry name" value="LlgE_F_G_D1"/>
    <property type="match status" value="1"/>
</dbReference>
<comment type="similarity">
    <text evidence="1">Belongs to the flagella basal body rod proteins family.</text>
</comment>
<reference evidence="4" key="1">
    <citation type="submission" date="2018-05" db="EMBL/GenBank/DDBJ databases">
        <authorList>
            <person name="Lanie J.A."/>
            <person name="Ng W.-L."/>
            <person name="Kazmierczak K.M."/>
            <person name="Andrzejewski T.M."/>
            <person name="Davidsen T.M."/>
            <person name="Wayne K.J."/>
            <person name="Tettelin H."/>
            <person name="Glass J.I."/>
            <person name="Rusch D."/>
            <person name="Podicherti R."/>
            <person name="Tsui H.-C.T."/>
            <person name="Winkler M.E."/>
        </authorList>
    </citation>
    <scope>NUCLEOTIDE SEQUENCE</scope>
</reference>
<dbReference type="InterPro" id="IPR010930">
    <property type="entry name" value="Flg_bb/hook_C_dom"/>
</dbReference>
<organism evidence="4">
    <name type="scientific">marine metagenome</name>
    <dbReference type="NCBI Taxonomy" id="408172"/>
    <lineage>
        <taxon>unclassified sequences</taxon>
        <taxon>metagenomes</taxon>
        <taxon>ecological metagenomes</taxon>
    </lineage>
</organism>
<dbReference type="GO" id="GO:0071978">
    <property type="term" value="P:bacterial-type flagellum-dependent swarming motility"/>
    <property type="evidence" value="ECO:0007669"/>
    <property type="project" value="TreeGrafter"/>
</dbReference>
<dbReference type="AlphaFoldDB" id="A0A382A861"/>
<name>A0A382A861_9ZZZZ</name>
<evidence type="ECO:0000313" key="4">
    <source>
        <dbReference type="EMBL" id="SVA97569.1"/>
    </source>
</evidence>
<dbReference type="SUPFAM" id="SSF117143">
    <property type="entry name" value="Flagellar hook protein flgE"/>
    <property type="match status" value="1"/>
</dbReference>
<dbReference type="PANTHER" id="PTHR30435">
    <property type="entry name" value="FLAGELLAR PROTEIN"/>
    <property type="match status" value="1"/>
</dbReference>
<accession>A0A382A861</accession>